<dbReference type="EMBL" id="JACBNQ010000010">
    <property type="protein sequence ID" value="NYB74549.1"/>
    <property type="molecule type" value="Genomic_DNA"/>
</dbReference>
<keyword evidence="2" id="KW-1185">Reference proteome</keyword>
<comment type="caution">
    <text evidence="1">The sequence shown here is derived from an EMBL/GenBank/DDBJ whole genome shotgun (WGS) entry which is preliminary data.</text>
</comment>
<proteinExistence type="predicted"/>
<dbReference type="Proteomes" id="UP000611629">
    <property type="component" value="Unassembled WGS sequence"/>
</dbReference>
<name>A0A974BJR3_SEDHY</name>
<evidence type="ECO:0000313" key="2">
    <source>
        <dbReference type="Proteomes" id="UP000611629"/>
    </source>
</evidence>
<reference evidence="1" key="1">
    <citation type="submission" date="2020-07" db="EMBL/GenBank/DDBJ databases">
        <title>Genomic analysis of a strain of Sedimentibacter Hydroxybenzoicus DSM7310.</title>
        <authorList>
            <person name="Ma S."/>
        </authorList>
    </citation>
    <scope>NUCLEOTIDE SEQUENCE</scope>
    <source>
        <strain evidence="1">DSM 7310</strain>
    </source>
</reference>
<dbReference type="RefSeq" id="WP_179238165.1">
    <property type="nucleotide sequence ID" value="NZ_JACBNQ010000010.1"/>
</dbReference>
<dbReference type="Gene3D" id="1.10.3410.10">
    <property type="entry name" value="putative deoxyguanosinetriphosphate triphosphohydrolase like domain"/>
    <property type="match status" value="1"/>
</dbReference>
<accession>A0A974BJR3</accession>
<protein>
    <submittedName>
        <fullName evidence="1">Uncharacterized protein</fullName>
    </submittedName>
</protein>
<organism evidence="1 2">
    <name type="scientific">Sedimentibacter hydroxybenzoicus DSM 7310</name>
    <dbReference type="NCBI Taxonomy" id="1123245"/>
    <lineage>
        <taxon>Bacteria</taxon>
        <taxon>Bacillati</taxon>
        <taxon>Bacillota</taxon>
        <taxon>Tissierellia</taxon>
        <taxon>Sedimentibacter</taxon>
    </lineage>
</organism>
<gene>
    <name evidence="1" type="ORF">HZF24_10425</name>
</gene>
<dbReference type="AlphaFoldDB" id="A0A974BJR3"/>
<evidence type="ECO:0000313" key="1">
    <source>
        <dbReference type="EMBL" id="NYB74549.1"/>
    </source>
</evidence>
<sequence>MQNTIFYSKSKLLIDELTKLKAIHSSEHTAFHEWVQFSRQWLLYSAAFGFTDNYDEIMDGKYTNDILYGTFHQYSIEIMKKKVMIKYVYSDASILKPEFATQTIINSLLEKFVLLCLNTMKIMKITNNQKVNEN</sequence>
<dbReference type="InterPro" id="IPR023293">
    <property type="entry name" value="dGTP_triP_hydro_central_sf"/>
</dbReference>